<dbReference type="CDD" id="cd00054">
    <property type="entry name" value="EGF_CA"/>
    <property type="match status" value="2"/>
</dbReference>
<evidence type="ECO:0000256" key="3">
    <source>
        <dbReference type="ARBA" id="ARBA00022737"/>
    </source>
</evidence>
<feature type="domain" description="Ig-like" evidence="9">
    <location>
        <begin position="19"/>
        <end position="108"/>
    </location>
</feature>
<keyword evidence="2" id="KW-0732">Signal</keyword>
<dbReference type="InterPro" id="IPR001881">
    <property type="entry name" value="EGF-like_Ca-bd_dom"/>
</dbReference>
<feature type="disulfide bond" evidence="6">
    <location>
        <begin position="501"/>
        <end position="510"/>
    </location>
</feature>
<dbReference type="InterPro" id="IPR018097">
    <property type="entry name" value="EGF_Ca-bd_CS"/>
</dbReference>
<dbReference type="PANTHER" id="PTHR12916:SF9">
    <property type="entry name" value="NEUROGENIC LOCUS NOTCH HOMOLOG PROTEIN 1-RELATED"/>
    <property type="match status" value="1"/>
</dbReference>
<dbReference type="FunFam" id="2.10.25.10:FF:000434">
    <property type="entry name" value="Predicted protein"/>
    <property type="match status" value="2"/>
</dbReference>
<dbReference type="Gene3D" id="2.10.25.10">
    <property type="entry name" value="Laminin"/>
    <property type="match status" value="2"/>
</dbReference>
<organism evidence="11 12">
    <name type="scientific">Branchiostoma lanceolatum</name>
    <name type="common">Common lancelet</name>
    <name type="synonym">Amphioxus lanceolatum</name>
    <dbReference type="NCBI Taxonomy" id="7740"/>
    <lineage>
        <taxon>Eukaryota</taxon>
        <taxon>Metazoa</taxon>
        <taxon>Chordata</taxon>
        <taxon>Cephalochordata</taxon>
        <taxon>Leptocardii</taxon>
        <taxon>Amphioxiformes</taxon>
        <taxon>Branchiostomatidae</taxon>
        <taxon>Branchiostoma</taxon>
    </lineage>
</organism>
<dbReference type="InterPro" id="IPR000742">
    <property type="entry name" value="EGF"/>
</dbReference>
<dbReference type="PROSITE" id="PS50835">
    <property type="entry name" value="IG_LIKE"/>
    <property type="match status" value="2"/>
</dbReference>
<dbReference type="SMART" id="SM00181">
    <property type="entry name" value="EGF"/>
    <property type="match status" value="2"/>
</dbReference>
<keyword evidence="4 6" id="KW-1015">Disulfide bond</keyword>
<feature type="disulfide bond" evidence="7">
    <location>
        <begin position="630"/>
        <end position="664"/>
    </location>
</feature>
<evidence type="ECO:0000256" key="6">
    <source>
        <dbReference type="PROSITE-ProRule" id="PRU00076"/>
    </source>
</evidence>
<feature type="domain" description="ShKT" evidence="10">
    <location>
        <begin position="116"/>
        <end position="150"/>
    </location>
</feature>
<dbReference type="InterPro" id="IPR013783">
    <property type="entry name" value="Ig-like_fold"/>
</dbReference>
<dbReference type="EMBL" id="OV696700">
    <property type="protein sequence ID" value="CAH1246209.1"/>
    <property type="molecule type" value="Genomic_DNA"/>
</dbReference>
<dbReference type="PROSITE" id="PS00010">
    <property type="entry name" value="ASX_HYDROXYL"/>
    <property type="match status" value="2"/>
</dbReference>
<dbReference type="GO" id="GO:0007219">
    <property type="term" value="P:Notch signaling pathway"/>
    <property type="evidence" value="ECO:0007669"/>
    <property type="project" value="TreeGrafter"/>
</dbReference>
<evidence type="ECO:0000313" key="12">
    <source>
        <dbReference type="Proteomes" id="UP000838412"/>
    </source>
</evidence>
<evidence type="ECO:0000259" key="8">
    <source>
        <dbReference type="PROSITE" id="PS50026"/>
    </source>
</evidence>
<dbReference type="Pfam" id="PF13927">
    <property type="entry name" value="Ig_3"/>
    <property type="match status" value="2"/>
</dbReference>
<dbReference type="SUPFAM" id="SSF48726">
    <property type="entry name" value="Immunoglobulin"/>
    <property type="match status" value="2"/>
</dbReference>
<dbReference type="GO" id="GO:0005509">
    <property type="term" value="F:calcium ion binding"/>
    <property type="evidence" value="ECO:0007669"/>
    <property type="project" value="InterPro"/>
</dbReference>
<keyword evidence="1 6" id="KW-0245">EGF-like domain</keyword>
<evidence type="ECO:0000256" key="7">
    <source>
        <dbReference type="PROSITE-ProRule" id="PRU01005"/>
    </source>
</evidence>
<protein>
    <submittedName>
        <fullName evidence="11">VCAN protein</fullName>
    </submittedName>
</protein>
<evidence type="ECO:0000259" key="10">
    <source>
        <dbReference type="PROSITE" id="PS51670"/>
    </source>
</evidence>
<dbReference type="Gene3D" id="2.60.40.10">
    <property type="entry name" value="Immunoglobulins"/>
    <property type="match status" value="2"/>
</dbReference>
<dbReference type="PRINTS" id="PR00010">
    <property type="entry name" value="EGFBLOOD"/>
</dbReference>
<dbReference type="InterPro" id="IPR003598">
    <property type="entry name" value="Ig_sub2"/>
</dbReference>
<proteinExistence type="predicted"/>
<dbReference type="InterPro" id="IPR024079">
    <property type="entry name" value="MetalloPept_cat_dom_sf"/>
</dbReference>
<dbReference type="PROSITE" id="PS50026">
    <property type="entry name" value="EGF_3"/>
    <property type="match status" value="2"/>
</dbReference>
<dbReference type="Pfam" id="PF01549">
    <property type="entry name" value="ShK"/>
    <property type="match status" value="2"/>
</dbReference>
<dbReference type="SMART" id="SM00254">
    <property type="entry name" value="ShKT"/>
    <property type="match status" value="2"/>
</dbReference>
<dbReference type="PROSITE" id="PS01187">
    <property type="entry name" value="EGF_CA"/>
    <property type="match status" value="1"/>
</dbReference>
<dbReference type="Proteomes" id="UP000838412">
    <property type="component" value="Chromosome 15"/>
</dbReference>
<dbReference type="SMART" id="SM00179">
    <property type="entry name" value="EGF_CA"/>
    <property type="match status" value="2"/>
</dbReference>
<dbReference type="InterPro" id="IPR036179">
    <property type="entry name" value="Ig-like_dom_sf"/>
</dbReference>
<dbReference type="SUPFAM" id="SSF57196">
    <property type="entry name" value="EGF/Laminin"/>
    <property type="match status" value="2"/>
</dbReference>
<gene>
    <name evidence="11" type="primary">VCAN</name>
    <name evidence="11" type="ORF">BLAG_LOCUS8312</name>
</gene>
<dbReference type="InterPro" id="IPR000152">
    <property type="entry name" value="EGF-type_Asp/Asn_hydroxyl_site"/>
</dbReference>
<sequence>MSTTTQATTSSLLTTPGRPRALRNAAMVRPTRLVNEGEQLTLLCLTAGSPPPSFTWTRENSAALPGAAVVDPVTGTLVIGGVRPEDDGMYTCTADNGVDVVTSNVSFAVCPDISGCSDSSKWCPNWANSGECENNPGWMLPNCPLSCGVCHPDLPSECLTTKRGRSWDTWECSNVTDVPDEVRTELNLDTFYQKYLHAYGIPILGSSILPDDALRRCCYDVLFMLADRRDLRDSYFNVYGRAAIMAESEVTLDIPEHSNMDPSFNTRARGLGGTVTFPVSTGAEENVLCYQHDRLRVEDVFMHEFAHGVHNMAARIVIPDFNARLEAAYQDALANGRFANTYAADTVFEYWAEGVQSYFDVNHERDPPDGIHNHVNTREELMVYDPVLYNLVHEIFPCENKVVDRCDNDYDESEIRVDCENGLARTKIDGSSIFQTNRDNCASVICENGGTCINDISTYTCNCASGYEGDHCETDIDDCSSVVCDNGGTCIDGVNSYSCNCLPGYEGDHCETMISTTTRTTPLGPTTTLSGPRGLRIAAMVRPTRLVNEGEQMTILCLSGGSPFPPRFTWTRGNSAALPASAVVDPVTGTLVIGGVRPEDDGMYTCTADNGVDMVTSDASFDVCPDVSDCSDSNRWCPRWASDGQCESNPGWMLPNCPLSCGQCHPDLPAECLTTKRGRAWDTWECNNVTDVPDDVRTELSLDTFYQKYLHAYGIPILGSSILPDDALRRCCYDVLFMLADRRDLRDSYFNVYGRAAIMAESEVTLDVPEHSNMDPIFNTRARGLGGTTSFPVSTGAEENVLCYQHDSLRVEDIFMHEFAHGVHNMAAKIVIPDFNARLEAAYQDAMANGRFANTYAADTVFEYWAEGVQSYFDVNHERDPPDGIHNHVNTREELMVYDPVLYNLVHEVFPCENRVVKRCVKDYDASEIKVDCENGLARTLIDGSTIFN</sequence>
<evidence type="ECO:0000256" key="2">
    <source>
        <dbReference type="ARBA" id="ARBA00022729"/>
    </source>
</evidence>
<keyword evidence="3" id="KW-0677">Repeat</keyword>
<keyword evidence="12" id="KW-1185">Reference proteome</keyword>
<feature type="disulfide bond" evidence="6">
    <location>
        <begin position="463"/>
        <end position="472"/>
    </location>
</feature>
<feature type="disulfide bond" evidence="7">
    <location>
        <begin position="116"/>
        <end position="150"/>
    </location>
</feature>
<keyword evidence="5" id="KW-0325">Glycoprotein</keyword>
<dbReference type="Pfam" id="PF00008">
    <property type="entry name" value="EGF"/>
    <property type="match status" value="2"/>
</dbReference>
<comment type="caution">
    <text evidence="6">Lacks conserved residue(s) required for the propagation of feature annotation.</text>
</comment>
<dbReference type="PROSITE" id="PS01186">
    <property type="entry name" value="EGF_2"/>
    <property type="match status" value="2"/>
</dbReference>
<dbReference type="AlphaFoldDB" id="A0A8J9Z278"/>
<dbReference type="PROSITE" id="PS00022">
    <property type="entry name" value="EGF_1"/>
    <property type="match status" value="2"/>
</dbReference>
<evidence type="ECO:0000256" key="4">
    <source>
        <dbReference type="ARBA" id="ARBA00023157"/>
    </source>
</evidence>
<dbReference type="SMART" id="SM00409">
    <property type="entry name" value="IG"/>
    <property type="match status" value="2"/>
</dbReference>
<evidence type="ECO:0000259" key="9">
    <source>
        <dbReference type="PROSITE" id="PS50835"/>
    </source>
</evidence>
<reference evidence="11" key="1">
    <citation type="submission" date="2022-01" db="EMBL/GenBank/DDBJ databases">
        <authorList>
            <person name="Braso-Vives M."/>
        </authorList>
    </citation>
    <scope>NUCLEOTIDE SEQUENCE</scope>
</reference>
<evidence type="ECO:0000256" key="1">
    <source>
        <dbReference type="ARBA" id="ARBA00022536"/>
    </source>
</evidence>
<dbReference type="PROSITE" id="PS51670">
    <property type="entry name" value="SHKT"/>
    <property type="match status" value="2"/>
</dbReference>
<feature type="domain" description="EGF-like" evidence="8">
    <location>
        <begin position="475"/>
        <end position="511"/>
    </location>
</feature>
<dbReference type="Gene3D" id="3.40.390.10">
    <property type="entry name" value="Collagenase (Catalytic Domain)"/>
    <property type="match status" value="2"/>
</dbReference>
<accession>A0A8J9Z278</accession>
<feature type="domain" description="EGF-like" evidence="8">
    <location>
        <begin position="437"/>
        <end position="473"/>
    </location>
</feature>
<dbReference type="GO" id="GO:0005112">
    <property type="term" value="F:Notch binding"/>
    <property type="evidence" value="ECO:0007669"/>
    <property type="project" value="TreeGrafter"/>
</dbReference>
<evidence type="ECO:0000256" key="5">
    <source>
        <dbReference type="ARBA" id="ARBA00023180"/>
    </source>
</evidence>
<dbReference type="PANTHER" id="PTHR12916">
    <property type="entry name" value="CYTOCHROME C OXIDASE POLYPEPTIDE VIC-2"/>
    <property type="match status" value="1"/>
</dbReference>
<feature type="domain" description="Ig-like" evidence="9">
    <location>
        <begin position="532"/>
        <end position="622"/>
    </location>
</feature>
<evidence type="ECO:0000313" key="11">
    <source>
        <dbReference type="EMBL" id="CAH1246209.1"/>
    </source>
</evidence>
<dbReference type="InterPro" id="IPR007110">
    <property type="entry name" value="Ig-like_dom"/>
</dbReference>
<name>A0A8J9Z278_BRALA</name>
<dbReference type="InterPro" id="IPR003582">
    <property type="entry name" value="ShKT_dom"/>
</dbReference>
<dbReference type="GO" id="GO:0008237">
    <property type="term" value="F:metallopeptidase activity"/>
    <property type="evidence" value="ECO:0007669"/>
    <property type="project" value="InterPro"/>
</dbReference>
<feature type="domain" description="ShKT" evidence="10">
    <location>
        <begin position="630"/>
        <end position="664"/>
    </location>
</feature>
<dbReference type="InterPro" id="IPR003599">
    <property type="entry name" value="Ig_sub"/>
</dbReference>
<dbReference type="SUPFAM" id="SSF55486">
    <property type="entry name" value="Metalloproteases ('zincins'), catalytic domain"/>
    <property type="match status" value="2"/>
</dbReference>
<dbReference type="SMART" id="SM00408">
    <property type="entry name" value="IGc2"/>
    <property type="match status" value="2"/>
</dbReference>
<dbReference type="OrthoDB" id="8880842at2759"/>